<gene>
    <name evidence="1" type="ORF">SAMN04488508_10285</name>
</gene>
<proteinExistence type="predicted"/>
<dbReference type="RefSeq" id="WP_073314625.1">
    <property type="nucleotide sequence ID" value="NZ_FQYP01000002.1"/>
</dbReference>
<organism evidence="1 2">
    <name type="scientific">Aquimarina spongiae</name>
    <dbReference type="NCBI Taxonomy" id="570521"/>
    <lineage>
        <taxon>Bacteria</taxon>
        <taxon>Pseudomonadati</taxon>
        <taxon>Bacteroidota</taxon>
        <taxon>Flavobacteriia</taxon>
        <taxon>Flavobacteriales</taxon>
        <taxon>Flavobacteriaceae</taxon>
        <taxon>Aquimarina</taxon>
    </lineage>
</organism>
<dbReference type="OrthoDB" id="6402248at2"/>
<dbReference type="Pfam" id="PF14091">
    <property type="entry name" value="DUF4269"/>
    <property type="match status" value="1"/>
</dbReference>
<keyword evidence="2" id="KW-1185">Reference proteome</keyword>
<evidence type="ECO:0000313" key="2">
    <source>
        <dbReference type="Proteomes" id="UP000184432"/>
    </source>
</evidence>
<name>A0A1M6CFR4_9FLAO</name>
<accession>A0A1M6CFR4</accession>
<dbReference type="STRING" id="570521.SAMN04488508_10285"/>
<dbReference type="AlphaFoldDB" id="A0A1M6CFR4"/>
<dbReference type="EMBL" id="FQYP01000002">
    <property type="protein sequence ID" value="SHI59584.1"/>
    <property type="molecule type" value="Genomic_DNA"/>
</dbReference>
<dbReference type="InterPro" id="IPR025365">
    <property type="entry name" value="DUF4269"/>
</dbReference>
<dbReference type="Proteomes" id="UP000184432">
    <property type="component" value="Unassembled WGS sequence"/>
</dbReference>
<sequence length="173" mass="20049">MNFLDITYLKNGNERQQKAYIDLTQLQVFEKLEKYNPVLAGTIPIGIDLPNSDLDIICQCNDHIEFSSTIEQFFSEEEDFEIRTYTQDHLLVTVANFESDHFGVEIFGQDITTTSQNAYRHMLIEHEILNKQDAVFKKNIIQLKKEGYKTEPAFAKLLDLQGNPYEALLKIKP</sequence>
<evidence type="ECO:0000313" key="1">
    <source>
        <dbReference type="EMBL" id="SHI59584.1"/>
    </source>
</evidence>
<reference evidence="2" key="1">
    <citation type="submission" date="2016-11" db="EMBL/GenBank/DDBJ databases">
        <authorList>
            <person name="Varghese N."/>
            <person name="Submissions S."/>
        </authorList>
    </citation>
    <scope>NUCLEOTIDE SEQUENCE [LARGE SCALE GENOMIC DNA]</scope>
    <source>
        <strain evidence="2">DSM 22623</strain>
    </source>
</reference>
<protein>
    <submittedName>
        <fullName evidence="1">Uncharacterized protein</fullName>
    </submittedName>
</protein>